<sequence>MLCVSVAKDGFAIVLTGLDTKRRAPPHQQRLSRNVCFHQTKAKEFVARFHQPCFLAWSHRTIGHPDALQDGARRRQEYKPSHSHPFFRCNEGAHQHMCG</sequence>
<dbReference type="GeneID" id="12982764"/>
<name>E9ADF1_LEIMA</name>
<protein>
    <submittedName>
        <fullName evidence="1">Uncharacterized protein</fullName>
    </submittedName>
</protein>
<dbReference type="VEuPathDB" id="TriTrypDB:LMJSD75_270024300"/>
<evidence type="ECO:0000313" key="1">
    <source>
        <dbReference type="EMBL" id="CBZ12241.1"/>
    </source>
</evidence>
<dbReference type="OMA" id="QPCFLAW"/>
<dbReference type="VEuPathDB" id="TriTrypDB:LmjF.27.1740"/>
<accession>E9ADF1</accession>
<gene>
    <name evidence="1" type="ORF">LMJF_27_1740</name>
</gene>
<dbReference type="Proteomes" id="UP000000542">
    <property type="component" value="Chromosome 27"/>
</dbReference>
<reference evidence="1 2" key="1">
    <citation type="journal article" date="2005" name="Science">
        <title>The genome of the kinetoplastid parasite, Leishmania major.</title>
        <authorList>
            <person name="Ivens A.C."/>
            <person name="Peacock C.S."/>
            <person name="Worthey E.A."/>
            <person name="Murphy L."/>
            <person name="Aggarwal G."/>
            <person name="Berriman M."/>
            <person name="Sisk E."/>
            <person name="Rajandream M.A."/>
            <person name="Adlem E."/>
            <person name="Aert R."/>
            <person name="Anupama A."/>
            <person name="Apostolou Z."/>
            <person name="Attipoe P."/>
            <person name="Bason N."/>
            <person name="Bauser C."/>
            <person name="Beck A."/>
            <person name="Beverley S.M."/>
            <person name="Bianchettin G."/>
            <person name="Borzym K."/>
            <person name="Bothe G."/>
            <person name="Bruschi C.V."/>
            <person name="Collins M."/>
            <person name="Cadag E."/>
            <person name="Ciarloni L."/>
            <person name="Clayton C."/>
            <person name="Coulson R.M."/>
            <person name="Cronin A."/>
            <person name="Cruz A.K."/>
            <person name="Davies R.M."/>
            <person name="De Gaudenzi J."/>
            <person name="Dobson D.E."/>
            <person name="Duesterhoeft A."/>
            <person name="Fazelina G."/>
            <person name="Fosker N."/>
            <person name="Frasch A.C."/>
            <person name="Fraser A."/>
            <person name="Fuchs M."/>
            <person name="Gabel C."/>
            <person name="Goble A."/>
            <person name="Goffeau A."/>
            <person name="Harris D."/>
            <person name="Hertz-Fowler C."/>
            <person name="Hilbert H."/>
            <person name="Horn D."/>
            <person name="Huang Y."/>
            <person name="Klages S."/>
            <person name="Knights A."/>
            <person name="Kube M."/>
            <person name="Larke N."/>
            <person name="Litvin L."/>
            <person name="Lord A."/>
            <person name="Louie T."/>
            <person name="Marra M."/>
            <person name="Masuy D."/>
            <person name="Matthews K."/>
            <person name="Michaeli S."/>
            <person name="Mottram J.C."/>
            <person name="Muller-Auer S."/>
            <person name="Munden H."/>
            <person name="Nelson S."/>
            <person name="Norbertczak H."/>
            <person name="Oliver K."/>
            <person name="O'neil S."/>
            <person name="Pentony M."/>
            <person name="Pohl T.M."/>
            <person name="Price C."/>
            <person name="Purnelle B."/>
            <person name="Quail M.A."/>
            <person name="Rabbinowitsch E."/>
            <person name="Reinhardt R."/>
            <person name="Rieger M."/>
            <person name="Rinta J."/>
            <person name="Robben J."/>
            <person name="Robertson L."/>
            <person name="Ruiz J.C."/>
            <person name="Rutter S."/>
            <person name="Saunders D."/>
            <person name="Schafer M."/>
            <person name="Schein J."/>
            <person name="Schwartz D.C."/>
            <person name="Seeger K."/>
            <person name="Seyler A."/>
            <person name="Sharp S."/>
            <person name="Shin H."/>
            <person name="Sivam D."/>
            <person name="Squares R."/>
            <person name="Squares S."/>
            <person name="Tosato V."/>
            <person name="Vogt C."/>
            <person name="Volckaert G."/>
            <person name="Wambutt R."/>
            <person name="Warren T."/>
            <person name="Wedler H."/>
            <person name="Woodward J."/>
            <person name="Zhou S."/>
            <person name="Zimmermann W."/>
            <person name="Smith D.F."/>
            <person name="Blackwell J.M."/>
            <person name="Stuart K.D."/>
            <person name="Barrell B."/>
            <person name="Myler P.J."/>
        </authorList>
    </citation>
    <scope>NUCLEOTIDE SEQUENCE [LARGE SCALE GENOMIC DNA]</scope>
    <source>
        <strain evidence="2">MHOM/IL/81/Friedlin</strain>
    </source>
</reference>
<organism evidence="1 2">
    <name type="scientific">Leishmania major</name>
    <dbReference type="NCBI Taxonomy" id="5664"/>
    <lineage>
        <taxon>Eukaryota</taxon>
        <taxon>Discoba</taxon>
        <taxon>Euglenozoa</taxon>
        <taxon>Kinetoplastea</taxon>
        <taxon>Metakinetoplastina</taxon>
        <taxon>Trypanosomatida</taxon>
        <taxon>Trypanosomatidae</taxon>
        <taxon>Leishmaniinae</taxon>
        <taxon>Leishmania</taxon>
    </lineage>
</organism>
<dbReference type="VEuPathDB" id="TriTrypDB:LMJFC_270026300"/>
<dbReference type="KEGG" id="lma:LMJF_27_1740"/>
<dbReference type="HOGENOM" id="CLU_2325241_0_0_1"/>
<dbReference type="EMBL" id="FR796423">
    <property type="protein sequence ID" value="CBZ12241.1"/>
    <property type="molecule type" value="Genomic_DNA"/>
</dbReference>
<keyword evidence="2" id="KW-1185">Reference proteome</keyword>
<dbReference type="InParanoid" id="E9ADF1"/>
<evidence type="ECO:0000313" key="2">
    <source>
        <dbReference type="Proteomes" id="UP000000542"/>
    </source>
</evidence>
<proteinExistence type="predicted"/>
<dbReference type="RefSeq" id="XP_003721980.1">
    <property type="nucleotide sequence ID" value="XM_003721932.1"/>
</dbReference>
<dbReference type="AlphaFoldDB" id="E9ADF1"/>
<reference evidence="1 2" key="2">
    <citation type="journal article" date="2011" name="Genome Res.">
        <title>Chromosome and gene copy number variation allow major structural change between species and strains of Leishmania.</title>
        <authorList>
            <person name="Rogers M.B."/>
            <person name="Hilley J.D."/>
            <person name="Dickens N.J."/>
            <person name="Wilkes J."/>
            <person name="Bates P.A."/>
            <person name="Depledge D.P."/>
            <person name="Harris D."/>
            <person name="Her Y."/>
            <person name="Herzyk P."/>
            <person name="Imamura H."/>
            <person name="Otto T.D."/>
            <person name="Sanders M."/>
            <person name="Seeger K."/>
            <person name="Dujardin J.C."/>
            <person name="Berriman M."/>
            <person name="Smith D.F."/>
            <person name="Hertz-Fowler C."/>
            <person name="Mottram J.C."/>
        </authorList>
    </citation>
    <scope>NUCLEOTIDE SEQUENCE [LARGE SCALE GENOMIC DNA]</scope>
    <source>
        <strain evidence="2">MHOM/IL/81/Friedlin</strain>
    </source>
</reference>